<proteinExistence type="predicted"/>
<reference evidence="3" key="1">
    <citation type="submission" date="2016-06" db="EMBL/GenBank/DDBJ databases">
        <title>Parallel loss of symbiosis genes in relatives of nitrogen-fixing non-legume Parasponia.</title>
        <authorList>
            <person name="Van Velzen R."/>
            <person name="Holmer R."/>
            <person name="Bu F."/>
            <person name="Rutten L."/>
            <person name="Van Zeijl A."/>
            <person name="Liu W."/>
            <person name="Santuari L."/>
            <person name="Cao Q."/>
            <person name="Sharma T."/>
            <person name="Shen D."/>
            <person name="Roswanjaya Y."/>
            <person name="Wardhani T."/>
            <person name="Kalhor M.S."/>
            <person name="Jansen J."/>
            <person name="Van den Hoogen J."/>
            <person name="Gungor B."/>
            <person name="Hartog M."/>
            <person name="Hontelez J."/>
            <person name="Verver J."/>
            <person name="Yang W.-C."/>
            <person name="Schijlen E."/>
            <person name="Repin R."/>
            <person name="Schilthuizen M."/>
            <person name="Schranz E."/>
            <person name="Heidstra R."/>
            <person name="Miyata K."/>
            <person name="Fedorova E."/>
            <person name="Kohlen W."/>
            <person name="Bisseling T."/>
            <person name="Smit S."/>
            <person name="Geurts R."/>
        </authorList>
    </citation>
    <scope>NUCLEOTIDE SEQUENCE [LARGE SCALE GENOMIC DNA]</scope>
    <source>
        <strain evidence="3">cv. WU1-14</strain>
    </source>
</reference>
<organism evidence="2 3">
    <name type="scientific">Parasponia andersonii</name>
    <name type="common">Sponia andersonii</name>
    <dbReference type="NCBI Taxonomy" id="3476"/>
    <lineage>
        <taxon>Eukaryota</taxon>
        <taxon>Viridiplantae</taxon>
        <taxon>Streptophyta</taxon>
        <taxon>Embryophyta</taxon>
        <taxon>Tracheophyta</taxon>
        <taxon>Spermatophyta</taxon>
        <taxon>Magnoliopsida</taxon>
        <taxon>eudicotyledons</taxon>
        <taxon>Gunneridae</taxon>
        <taxon>Pentapetalae</taxon>
        <taxon>rosids</taxon>
        <taxon>fabids</taxon>
        <taxon>Rosales</taxon>
        <taxon>Cannabaceae</taxon>
        <taxon>Parasponia</taxon>
    </lineage>
</organism>
<sequence>MSNGQAFSRIDHHIAFVLCLWWSLECQIFLNIECSSGGQAILFSGQEGKPASLTSAPSSTQPTLTCLGYLSMLQEFFNFPCTHFPQRPSSISECSKWPLIL</sequence>
<evidence type="ECO:0000256" key="1">
    <source>
        <dbReference type="SAM" id="SignalP"/>
    </source>
</evidence>
<comment type="caution">
    <text evidence="2">The sequence shown here is derived from an EMBL/GenBank/DDBJ whole genome shotgun (WGS) entry which is preliminary data.</text>
</comment>
<gene>
    <name evidence="2" type="ORF">PanWU01x14_075420</name>
</gene>
<evidence type="ECO:0000313" key="2">
    <source>
        <dbReference type="EMBL" id="PON71103.1"/>
    </source>
</evidence>
<dbReference type="EMBL" id="JXTB01000046">
    <property type="protein sequence ID" value="PON71103.1"/>
    <property type="molecule type" value="Genomic_DNA"/>
</dbReference>
<keyword evidence="3" id="KW-1185">Reference proteome</keyword>
<feature type="chain" id="PRO_5015140082" evidence="1">
    <location>
        <begin position="27"/>
        <end position="101"/>
    </location>
</feature>
<name>A0A2P5DCU4_PARAD</name>
<protein>
    <submittedName>
        <fullName evidence="2">Uncharacterized protein</fullName>
    </submittedName>
</protein>
<accession>A0A2P5DCU4</accession>
<feature type="signal peptide" evidence="1">
    <location>
        <begin position="1"/>
        <end position="26"/>
    </location>
</feature>
<dbReference type="Proteomes" id="UP000237105">
    <property type="component" value="Unassembled WGS sequence"/>
</dbReference>
<keyword evidence="1" id="KW-0732">Signal</keyword>
<dbReference type="AlphaFoldDB" id="A0A2P5DCU4"/>
<evidence type="ECO:0000313" key="3">
    <source>
        <dbReference type="Proteomes" id="UP000237105"/>
    </source>
</evidence>